<dbReference type="KEGG" id="bsol:FSW04_19465"/>
<dbReference type="EMBL" id="CP042430">
    <property type="protein sequence ID" value="QEC49533.1"/>
    <property type="molecule type" value="Genomic_DNA"/>
</dbReference>
<keyword evidence="2" id="KW-1185">Reference proteome</keyword>
<dbReference type="SUPFAM" id="SSF49503">
    <property type="entry name" value="Cupredoxins"/>
    <property type="match status" value="1"/>
</dbReference>
<dbReference type="OrthoDB" id="6717945at2"/>
<name>A0A5B8U8S2_9ACTN</name>
<accession>A0A5B8U8S2</accession>
<evidence type="ECO:0000313" key="2">
    <source>
        <dbReference type="Proteomes" id="UP000321805"/>
    </source>
</evidence>
<dbReference type="InterPro" id="IPR008972">
    <property type="entry name" value="Cupredoxin"/>
</dbReference>
<dbReference type="AlphaFoldDB" id="A0A5B8U8S2"/>
<evidence type="ECO:0000313" key="1">
    <source>
        <dbReference type="EMBL" id="QEC49533.1"/>
    </source>
</evidence>
<proteinExistence type="predicted"/>
<gene>
    <name evidence="1" type="ORF">FSW04_19465</name>
</gene>
<reference evidence="1 2" key="1">
    <citation type="journal article" date="2018" name="J. Microbiol.">
        <title>Baekduia soli gen. nov., sp. nov., a novel bacterium isolated from the soil of Baekdu Mountain and proposal of a novel family name, Baekduiaceae fam. nov.</title>
        <authorList>
            <person name="An D.S."/>
            <person name="Siddiqi M.Z."/>
            <person name="Kim K.H."/>
            <person name="Yu H.S."/>
            <person name="Im W.T."/>
        </authorList>
    </citation>
    <scope>NUCLEOTIDE SEQUENCE [LARGE SCALE GENOMIC DNA]</scope>
    <source>
        <strain evidence="1 2">BR7-21</strain>
    </source>
</reference>
<dbReference type="RefSeq" id="WP_146921899.1">
    <property type="nucleotide sequence ID" value="NZ_CP042430.1"/>
</dbReference>
<dbReference type="Proteomes" id="UP000321805">
    <property type="component" value="Chromosome"/>
</dbReference>
<protein>
    <recommendedName>
        <fullName evidence="3">EfeO-type cupredoxin-like domain-containing protein</fullName>
    </recommendedName>
</protein>
<organism evidence="1 2">
    <name type="scientific">Baekduia soli</name>
    <dbReference type="NCBI Taxonomy" id="496014"/>
    <lineage>
        <taxon>Bacteria</taxon>
        <taxon>Bacillati</taxon>
        <taxon>Actinomycetota</taxon>
        <taxon>Thermoleophilia</taxon>
        <taxon>Solirubrobacterales</taxon>
        <taxon>Baekduiaceae</taxon>
        <taxon>Baekduia</taxon>
    </lineage>
</organism>
<evidence type="ECO:0008006" key="3">
    <source>
        <dbReference type="Google" id="ProtNLM"/>
    </source>
</evidence>
<sequence>MSRTQRLVLLGLAVAVIAVAGVLIGTGGSSSTKSSGPVAIEVKNARPVGGVKDVTFKKGGTVDLSVHSDTADEVHFHGYDVHKDVAKGGTVRFRFPASIEGRFVVELEEHKQTLANVTVQP</sequence>
<dbReference type="Gene3D" id="2.60.40.420">
    <property type="entry name" value="Cupredoxins - blue copper proteins"/>
    <property type="match status" value="1"/>
</dbReference>